<organism evidence="1 2">
    <name type="scientific">Brenthis ino</name>
    <name type="common">lesser marbled fritillary</name>
    <dbReference type="NCBI Taxonomy" id="405034"/>
    <lineage>
        <taxon>Eukaryota</taxon>
        <taxon>Metazoa</taxon>
        <taxon>Ecdysozoa</taxon>
        <taxon>Arthropoda</taxon>
        <taxon>Hexapoda</taxon>
        <taxon>Insecta</taxon>
        <taxon>Pterygota</taxon>
        <taxon>Neoptera</taxon>
        <taxon>Endopterygota</taxon>
        <taxon>Lepidoptera</taxon>
        <taxon>Glossata</taxon>
        <taxon>Ditrysia</taxon>
        <taxon>Papilionoidea</taxon>
        <taxon>Nymphalidae</taxon>
        <taxon>Heliconiinae</taxon>
        <taxon>Argynnini</taxon>
        <taxon>Brenthis</taxon>
    </lineage>
</organism>
<proteinExistence type="predicted"/>
<reference evidence="1" key="1">
    <citation type="submission" date="2021-12" db="EMBL/GenBank/DDBJ databases">
        <authorList>
            <person name="Martin H S."/>
        </authorList>
    </citation>
    <scope>NUCLEOTIDE SEQUENCE</scope>
</reference>
<accession>A0A8J9UU82</accession>
<name>A0A8J9UU82_9NEOP</name>
<dbReference type="Proteomes" id="UP000838878">
    <property type="component" value="Chromosome 14"/>
</dbReference>
<evidence type="ECO:0000313" key="2">
    <source>
        <dbReference type="Proteomes" id="UP000838878"/>
    </source>
</evidence>
<feature type="non-terminal residue" evidence="1">
    <location>
        <position position="77"/>
    </location>
</feature>
<dbReference type="AlphaFoldDB" id="A0A8J9UU82"/>
<protein>
    <submittedName>
        <fullName evidence="1">Uncharacterized protein</fullName>
    </submittedName>
</protein>
<evidence type="ECO:0000313" key="1">
    <source>
        <dbReference type="EMBL" id="CAH0719807.1"/>
    </source>
</evidence>
<dbReference type="EMBL" id="OV170234">
    <property type="protein sequence ID" value="CAH0719807.1"/>
    <property type="molecule type" value="Genomic_DNA"/>
</dbReference>
<gene>
    <name evidence="1" type="ORF">BINO364_LOCUS6107</name>
</gene>
<sequence length="77" mass="8829">MDSKTRLQVASRRREAVPDVERHTYMRDDDEESKNFGADDDDECDVHFVPDFDDNGLTLALTAKRFSCLGRCFTPLS</sequence>
<keyword evidence="2" id="KW-1185">Reference proteome</keyword>